<organism evidence="1 2">
    <name type="scientific">Gymnopus androsaceus JB14</name>
    <dbReference type="NCBI Taxonomy" id="1447944"/>
    <lineage>
        <taxon>Eukaryota</taxon>
        <taxon>Fungi</taxon>
        <taxon>Dikarya</taxon>
        <taxon>Basidiomycota</taxon>
        <taxon>Agaricomycotina</taxon>
        <taxon>Agaricomycetes</taxon>
        <taxon>Agaricomycetidae</taxon>
        <taxon>Agaricales</taxon>
        <taxon>Marasmiineae</taxon>
        <taxon>Omphalotaceae</taxon>
        <taxon>Gymnopus</taxon>
    </lineage>
</organism>
<evidence type="ECO:0000313" key="1">
    <source>
        <dbReference type="EMBL" id="KAE9385448.1"/>
    </source>
</evidence>
<dbReference type="EMBL" id="ML769984">
    <property type="protein sequence ID" value="KAE9385448.1"/>
    <property type="molecule type" value="Genomic_DNA"/>
</dbReference>
<keyword evidence="2" id="KW-1185">Reference proteome</keyword>
<dbReference type="OrthoDB" id="336240at2759"/>
<gene>
    <name evidence="1" type="ORF">BT96DRAFT_840702</name>
</gene>
<name>A0A6A4GIX3_9AGAR</name>
<evidence type="ECO:0000313" key="2">
    <source>
        <dbReference type="Proteomes" id="UP000799118"/>
    </source>
</evidence>
<dbReference type="AlphaFoldDB" id="A0A6A4GIX3"/>
<accession>A0A6A4GIX3</accession>
<dbReference type="Proteomes" id="UP000799118">
    <property type="component" value="Unassembled WGS sequence"/>
</dbReference>
<proteinExistence type="predicted"/>
<feature type="non-terminal residue" evidence="1">
    <location>
        <position position="1"/>
    </location>
</feature>
<reference evidence="1" key="1">
    <citation type="journal article" date="2019" name="Environ. Microbiol.">
        <title>Fungal ecological strategies reflected in gene transcription - a case study of two litter decomposers.</title>
        <authorList>
            <person name="Barbi F."/>
            <person name="Kohler A."/>
            <person name="Barry K."/>
            <person name="Baskaran P."/>
            <person name="Daum C."/>
            <person name="Fauchery L."/>
            <person name="Ihrmark K."/>
            <person name="Kuo A."/>
            <person name="LaButti K."/>
            <person name="Lipzen A."/>
            <person name="Morin E."/>
            <person name="Grigoriev I.V."/>
            <person name="Henrissat B."/>
            <person name="Lindahl B."/>
            <person name="Martin F."/>
        </authorList>
    </citation>
    <scope>NUCLEOTIDE SEQUENCE</scope>
    <source>
        <strain evidence="1">JB14</strain>
    </source>
</reference>
<sequence length="128" mass="13927">LFPSWLGCFDGSRPSLAGVDNDRVVIALESGLMTESDVTSLLYLIRSPDAHFLKVPSLPFHSLISVLAEFPADIDSRVFWTSSLLDLSAIQVLVARIEQRKSEGDEGACPPDLVDAFTRVALGCKGMF</sequence>
<protein>
    <submittedName>
        <fullName evidence="1">Uncharacterized protein</fullName>
    </submittedName>
</protein>